<comment type="cofactor">
    <cofactor evidence="1">
        <name>pyridoxal 5'-phosphate</name>
        <dbReference type="ChEBI" id="CHEBI:597326"/>
    </cofactor>
</comment>
<accession>A0ABN8LU43</accession>
<dbReference type="EMBL" id="CALNXI010000092">
    <property type="protein sequence ID" value="CAH3018639.1"/>
    <property type="molecule type" value="Genomic_DNA"/>
</dbReference>
<sequence length="427" mass="47093">MSRKTASTALKAAISDGILGPPSLVYKPGGPQHAALFYDLNEFEAGLDRAKQAFGKDFLHAMAMKSNPVSAVLKIVLDKGHGVECASIGEVLHALDIGFPPERIVFDSPVKTIPELKFGLEKGIIVNINSYEELEVMTDIMKELSHTKSKAGLRLNPLIGAGDIQALSVCTQDSKFGVLLTESSKEDLISWYVNRPWLTGVHVHIGSQSFGYDSLTQGVKCIVQFALEVNHRVGRNQIDVVDIGGGLKVNTEDDTAGVSFEKYAQDLREKVPELFPSHGVFKQVITEFGHAFNTKAGWLVSRVEYTKLPSDELRVALIHFGADILLRTCYCPDVKKYQRRVEVFDSHGQPKEGKKINHNIAGPLCFSGDVIKRNILLPKVDRNDYIVLHDCGANSLSLFSRHCSRQAPAVFGYRVQESGKVTFETLK</sequence>
<feature type="non-terminal residue" evidence="4">
    <location>
        <position position="427"/>
    </location>
</feature>
<keyword evidence="5" id="KW-1185">Reference proteome</keyword>
<dbReference type="PRINTS" id="PR01179">
    <property type="entry name" value="ODADCRBXLASE"/>
</dbReference>
<evidence type="ECO:0000313" key="5">
    <source>
        <dbReference type="Proteomes" id="UP001159427"/>
    </source>
</evidence>
<evidence type="ECO:0000259" key="3">
    <source>
        <dbReference type="Pfam" id="PF02784"/>
    </source>
</evidence>
<reference evidence="4 5" key="1">
    <citation type="submission" date="2022-05" db="EMBL/GenBank/DDBJ databases">
        <authorList>
            <consortium name="Genoscope - CEA"/>
            <person name="William W."/>
        </authorList>
    </citation>
    <scope>NUCLEOTIDE SEQUENCE [LARGE SCALE GENOMIC DNA]</scope>
</reference>
<proteinExistence type="predicted"/>
<evidence type="ECO:0000256" key="1">
    <source>
        <dbReference type="ARBA" id="ARBA00001933"/>
    </source>
</evidence>
<gene>
    <name evidence="4" type="ORF">PEVE_00044109</name>
</gene>
<feature type="domain" description="Orn/DAP/Arg decarboxylase 2 N-terminal" evidence="3">
    <location>
        <begin position="42"/>
        <end position="292"/>
    </location>
</feature>
<dbReference type="InterPro" id="IPR009006">
    <property type="entry name" value="Ala_racemase/Decarboxylase_C"/>
</dbReference>
<comment type="caution">
    <text evidence="4">The sequence shown here is derived from an EMBL/GenBank/DDBJ whole genome shotgun (WGS) entry which is preliminary data.</text>
</comment>
<dbReference type="SUPFAM" id="SSF51419">
    <property type="entry name" value="PLP-binding barrel"/>
    <property type="match status" value="1"/>
</dbReference>
<dbReference type="Pfam" id="PF02784">
    <property type="entry name" value="Orn_Arg_deC_N"/>
    <property type="match status" value="1"/>
</dbReference>
<organism evidence="4 5">
    <name type="scientific">Porites evermanni</name>
    <dbReference type="NCBI Taxonomy" id="104178"/>
    <lineage>
        <taxon>Eukaryota</taxon>
        <taxon>Metazoa</taxon>
        <taxon>Cnidaria</taxon>
        <taxon>Anthozoa</taxon>
        <taxon>Hexacorallia</taxon>
        <taxon>Scleractinia</taxon>
        <taxon>Fungiina</taxon>
        <taxon>Poritidae</taxon>
        <taxon>Porites</taxon>
    </lineage>
</organism>
<dbReference type="InterPro" id="IPR029066">
    <property type="entry name" value="PLP-binding_barrel"/>
</dbReference>
<dbReference type="PANTHER" id="PTHR43727">
    <property type="entry name" value="DIAMINOPIMELATE DECARBOXYLASE"/>
    <property type="match status" value="1"/>
</dbReference>
<dbReference type="InterPro" id="IPR002433">
    <property type="entry name" value="Orn_de-COase"/>
</dbReference>
<dbReference type="InterPro" id="IPR000183">
    <property type="entry name" value="Orn/DAP/Arg_de-COase"/>
</dbReference>
<name>A0ABN8LU43_9CNID</name>
<dbReference type="Gene3D" id="3.20.20.10">
    <property type="entry name" value="Alanine racemase"/>
    <property type="match status" value="1"/>
</dbReference>
<dbReference type="PANTHER" id="PTHR43727:SF3">
    <property type="entry name" value="GROUP IV DECARBOXYLASE"/>
    <property type="match status" value="1"/>
</dbReference>
<dbReference type="SUPFAM" id="SSF50621">
    <property type="entry name" value="Alanine racemase C-terminal domain-like"/>
    <property type="match status" value="1"/>
</dbReference>
<protein>
    <recommendedName>
        <fullName evidence="3">Orn/DAP/Arg decarboxylase 2 N-terminal domain-containing protein</fullName>
    </recommendedName>
</protein>
<keyword evidence="2" id="KW-0663">Pyridoxal phosphate</keyword>
<dbReference type="InterPro" id="IPR022644">
    <property type="entry name" value="De-COase2_N"/>
</dbReference>
<evidence type="ECO:0000313" key="4">
    <source>
        <dbReference type="EMBL" id="CAH3018639.1"/>
    </source>
</evidence>
<evidence type="ECO:0000256" key="2">
    <source>
        <dbReference type="ARBA" id="ARBA00022898"/>
    </source>
</evidence>
<dbReference type="Proteomes" id="UP001159427">
    <property type="component" value="Unassembled WGS sequence"/>
</dbReference>
<dbReference type="Gene3D" id="2.40.37.10">
    <property type="entry name" value="Lyase, Ornithine Decarboxylase, Chain A, domain 1"/>
    <property type="match status" value="1"/>
</dbReference>
<dbReference type="PRINTS" id="PR01182">
    <property type="entry name" value="ORNDCRBXLASE"/>
</dbReference>